<dbReference type="PANTHER" id="PTHR43939">
    <property type="entry name" value="COILED-COIL DOMAIN-CONTAINING PROTEIN 158"/>
    <property type="match status" value="1"/>
</dbReference>
<reference evidence="2 3" key="1">
    <citation type="journal article" date="2018" name="Mol. Plant">
        <title>The genome of Artemisia annua provides insight into the evolution of Asteraceae family and artemisinin biosynthesis.</title>
        <authorList>
            <person name="Shen Q."/>
            <person name="Zhang L."/>
            <person name="Liao Z."/>
            <person name="Wang S."/>
            <person name="Yan T."/>
            <person name="Shi P."/>
            <person name="Liu M."/>
            <person name="Fu X."/>
            <person name="Pan Q."/>
            <person name="Wang Y."/>
            <person name="Lv Z."/>
            <person name="Lu X."/>
            <person name="Zhang F."/>
            <person name="Jiang W."/>
            <person name="Ma Y."/>
            <person name="Chen M."/>
            <person name="Hao X."/>
            <person name="Li L."/>
            <person name="Tang Y."/>
            <person name="Lv G."/>
            <person name="Zhou Y."/>
            <person name="Sun X."/>
            <person name="Brodelius P.E."/>
            <person name="Rose J.K.C."/>
            <person name="Tang K."/>
        </authorList>
    </citation>
    <scope>NUCLEOTIDE SEQUENCE [LARGE SCALE GENOMIC DNA]</scope>
    <source>
        <strain evidence="3">cv. Huhao1</strain>
        <tissue evidence="2">Leaf</tissue>
    </source>
</reference>
<proteinExistence type="predicted"/>
<protein>
    <submittedName>
        <fullName evidence="2">Uncharacterized protein</fullName>
    </submittedName>
</protein>
<accession>A0A2U1PYU0</accession>
<dbReference type="AlphaFoldDB" id="A0A2U1PYU0"/>
<dbReference type="EMBL" id="PKPP01000590">
    <property type="protein sequence ID" value="PWA90895.1"/>
    <property type="molecule type" value="Genomic_DNA"/>
</dbReference>
<gene>
    <name evidence="2" type="ORF">CTI12_AA012710</name>
</gene>
<evidence type="ECO:0000313" key="2">
    <source>
        <dbReference type="EMBL" id="PWA90895.1"/>
    </source>
</evidence>
<comment type="caution">
    <text evidence="2">The sequence shown here is derived from an EMBL/GenBank/DDBJ whole genome shotgun (WGS) entry which is preliminary data.</text>
</comment>
<dbReference type="STRING" id="35608.A0A2U1PYU0"/>
<dbReference type="PANTHER" id="PTHR43939:SF68">
    <property type="entry name" value="CENTROSOMAL PROTEIN OF 290 KDA-LIKE"/>
    <property type="match status" value="1"/>
</dbReference>
<dbReference type="Proteomes" id="UP000245207">
    <property type="component" value="Unassembled WGS sequence"/>
</dbReference>
<dbReference type="OrthoDB" id="10255522at2759"/>
<name>A0A2U1PYU0_ARTAN</name>
<keyword evidence="3" id="KW-1185">Reference proteome</keyword>
<evidence type="ECO:0000256" key="1">
    <source>
        <dbReference type="SAM" id="MobiDB-lite"/>
    </source>
</evidence>
<organism evidence="2 3">
    <name type="scientific">Artemisia annua</name>
    <name type="common">Sweet wormwood</name>
    <dbReference type="NCBI Taxonomy" id="35608"/>
    <lineage>
        <taxon>Eukaryota</taxon>
        <taxon>Viridiplantae</taxon>
        <taxon>Streptophyta</taxon>
        <taxon>Embryophyta</taxon>
        <taxon>Tracheophyta</taxon>
        <taxon>Spermatophyta</taxon>
        <taxon>Magnoliopsida</taxon>
        <taxon>eudicotyledons</taxon>
        <taxon>Gunneridae</taxon>
        <taxon>Pentapetalae</taxon>
        <taxon>asterids</taxon>
        <taxon>campanulids</taxon>
        <taxon>Asterales</taxon>
        <taxon>Asteraceae</taxon>
        <taxon>Asteroideae</taxon>
        <taxon>Anthemideae</taxon>
        <taxon>Artemisiinae</taxon>
        <taxon>Artemisia</taxon>
    </lineage>
</organism>
<feature type="compositionally biased region" description="Basic and acidic residues" evidence="1">
    <location>
        <begin position="42"/>
        <end position="54"/>
    </location>
</feature>
<evidence type="ECO:0000313" key="3">
    <source>
        <dbReference type="Proteomes" id="UP000245207"/>
    </source>
</evidence>
<sequence length="301" mass="33728">MVAGCDNCNILIAQGDAHPSASGAGRRGDGNTAEDTVQDEPYEPRTTEDVGHDEFMDCPDDLVSNEARSPGSAMRARQQPFMDEPEIETEILPRDDEEERKALLKEVSNLHHQLKALSSQQSATDETGEGGEKSLLPLHEMVNECSKFIDISLNERLQTEGTIRELSGTIHMKDKEIEDLMTRVSEQSTSQDKVNLRYDEMSTFEATTYRILSALVIAIGDSELTDTSVSGKLSHLEKSTSLLLEKYHHFLSEAEMLVHCLAEVKPGFEMDDDMESVLLEKYHHFLSEAEMLGHYLCIVFF</sequence>
<feature type="region of interest" description="Disordered" evidence="1">
    <location>
        <begin position="16"/>
        <end position="54"/>
    </location>
</feature>